<dbReference type="Proteomes" id="UP000556084">
    <property type="component" value="Unassembled WGS sequence"/>
</dbReference>
<sequence>MSDSRVWLSGAQYVLGEIEAPHTDIENLADRAREFGMPPQAKLWGWGNIRRTGRTLEELAVESGRAVLAAAGIAAESVDGFVLCSTRFPGGPRTHGAFVAAIMEGIGLGDAAFTGVTLNRCTNLLAGVRLAQALVAAGHHRRVLVVTTDRIDDESERMENFALFSDGAAGCVVADAPLGADSYAIEGSATAQRPGSLDWSNEISPELSRQVNERLLGPLEMKTGDLDGVLHPNLYRPVVVLKERQAGFSQEQLYTDNITRFGHCFAADPLINLVDRNTAGQLRDGGHYMLVSSVPGARVGVLLRKLPGADR</sequence>
<organism evidence="3 4">
    <name type="scientific">Streptomyces olivoverticillatus</name>
    <dbReference type="NCBI Taxonomy" id="66427"/>
    <lineage>
        <taxon>Bacteria</taxon>
        <taxon>Bacillati</taxon>
        <taxon>Actinomycetota</taxon>
        <taxon>Actinomycetes</taxon>
        <taxon>Kitasatosporales</taxon>
        <taxon>Streptomycetaceae</taxon>
        <taxon>Streptomyces</taxon>
    </lineage>
</organism>
<accession>A0A7W7LPS7</accession>
<dbReference type="InterPro" id="IPR013751">
    <property type="entry name" value="ACP_syn_III_N"/>
</dbReference>
<gene>
    <name evidence="3" type="ORF">FHS39_003237</name>
</gene>
<dbReference type="Gene3D" id="3.40.47.10">
    <property type="match status" value="2"/>
</dbReference>
<dbReference type="PANTHER" id="PTHR34069">
    <property type="entry name" value="3-OXOACYL-[ACYL-CARRIER-PROTEIN] SYNTHASE 3"/>
    <property type="match status" value="1"/>
</dbReference>
<dbReference type="InterPro" id="IPR016039">
    <property type="entry name" value="Thiolase-like"/>
</dbReference>
<protein>
    <submittedName>
        <fullName evidence="3">3-oxoacyl-[acyl-carrier-protein] synthase-3</fullName>
        <ecNumber evidence="3">2.3.1.180</ecNumber>
    </submittedName>
</protein>
<keyword evidence="4" id="KW-1185">Reference proteome</keyword>
<name>A0A7W7LPS7_9ACTN</name>
<evidence type="ECO:0000256" key="1">
    <source>
        <dbReference type="ARBA" id="ARBA00022490"/>
    </source>
</evidence>
<proteinExistence type="predicted"/>
<dbReference type="GO" id="GO:0033818">
    <property type="term" value="F:beta-ketoacyl-acyl-carrier-protein synthase III activity"/>
    <property type="evidence" value="ECO:0007669"/>
    <property type="project" value="UniProtKB-EC"/>
</dbReference>
<reference evidence="3 4" key="1">
    <citation type="submission" date="2020-08" db="EMBL/GenBank/DDBJ databases">
        <title>Genomic Encyclopedia of Type Strains, Phase III (KMG-III): the genomes of soil and plant-associated and newly described type strains.</title>
        <authorList>
            <person name="Whitman W."/>
        </authorList>
    </citation>
    <scope>NUCLEOTIDE SEQUENCE [LARGE SCALE GENOMIC DNA]</scope>
    <source>
        <strain evidence="3 4">CECT 3266</strain>
    </source>
</reference>
<dbReference type="PANTHER" id="PTHR34069:SF2">
    <property type="entry name" value="BETA-KETOACYL-[ACYL-CARRIER-PROTEIN] SYNTHASE III"/>
    <property type="match status" value="1"/>
</dbReference>
<dbReference type="GO" id="GO:0006633">
    <property type="term" value="P:fatty acid biosynthetic process"/>
    <property type="evidence" value="ECO:0007669"/>
    <property type="project" value="InterPro"/>
</dbReference>
<keyword evidence="3" id="KW-0808">Transferase</keyword>
<dbReference type="RefSeq" id="WP_045933348.1">
    <property type="nucleotide sequence ID" value="NZ_JACHJH010000004.1"/>
</dbReference>
<comment type="caution">
    <text evidence="3">The sequence shown here is derived from an EMBL/GenBank/DDBJ whole genome shotgun (WGS) entry which is preliminary data.</text>
</comment>
<dbReference type="SUPFAM" id="SSF53901">
    <property type="entry name" value="Thiolase-like"/>
    <property type="match status" value="1"/>
</dbReference>
<dbReference type="Pfam" id="PF08545">
    <property type="entry name" value="ACP_syn_III"/>
    <property type="match status" value="1"/>
</dbReference>
<dbReference type="AlphaFoldDB" id="A0A7W7LPS7"/>
<dbReference type="EMBL" id="JACHJH010000004">
    <property type="protein sequence ID" value="MBB4894203.1"/>
    <property type="molecule type" value="Genomic_DNA"/>
</dbReference>
<dbReference type="GO" id="GO:0004315">
    <property type="term" value="F:3-oxoacyl-[acyl-carrier-protein] synthase activity"/>
    <property type="evidence" value="ECO:0007669"/>
    <property type="project" value="InterPro"/>
</dbReference>
<keyword evidence="3" id="KW-0012">Acyltransferase</keyword>
<feature type="domain" description="Beta-ketoacyl-[acyl-carrier-protein] synthase III N-terminal" evidence="2">
    <location>
        <begin position="119"/>
        <end position="176"/>
    </location>
</feature>
<evidence type="ECO:0000259" key="2">
    <source>
        <dbReference type="Pfam" id="PF08545"/>
    </source>
</evidence>
<keyword evidence="1" id="KW-0963">Cytoplasm</keyword>
<dbReference type="GO" id="GO:0044550">
    <property type="term" value="P:secondary metabolite biosynthetic process"/>
    <property type="evidence" value="ECO:0007669"/>
    <property type="project" value="TreeGrafter"/>
</dbReference>
<dbReference type="EC" id="2.3.1.180" evidence="3"/>
<evidence type="ECO:0000313" key="4">
    <source>
        <dbReference type="Proteomes" id="UP000556084"/>
    </source>
</evidence>
<evidence type="ECO:0000313" key="3">
    <source>
        <dbReference type="EMBL" id="MBB4894203.1"/>
    </source>
</evidence>